<evidence type="ECO:0000256" key="1">
    <source>
        <dbReference type="SAM" id="Coils"/>
    </source>
</evidence>
<evidence type="ECO:0008006" key="4">
    <source>
        <dbReference type="Google" id="ProtNLM"/>
    </source>
</evidence>
<feature type="coiled-coil region" evidence="1">
    <location>
        <begin position="222"/>
        <end position="249"/>
    </location>
</feature>
<dbReference type="SUPFAM" id="SSF56235">
    <property type="entry name" value="N-terminal nucleophile aminohydrolases (Ntn hydrolases)"/>
    <property type="match status" value="1"/>
</dbReference>
<reference evidence="2 3" key="1">
    <citation type="submission" date="2016-10" db="EMBL/GenBank/DDBJ databases">
        <authorList>
            <person name="Varghese N."/>
            <person name="Submissions S."/>
        </authorList>
    </citation>
    <scope>NUCLEOTIDE SEQUENCE [LARGE SCALE GENOMIC DNA]</scope>
    <source>
        <strain evidence="2 3">RHA_55</strain>
    </source>
</reference>
<dbReference type="AlphaFoldDB" id="A0A1H1S6B3"/>
<gene>
    <name evidence="2" type="ORF">SAMN04489797_1590</name>
</gene>
<dbReference type="InterPro" id="IPR014729">
    <property type="entry name" value="Rossmann-like_a/b/a_fold"/>
</dbReference>
<dbReference type="InterPro" id="IPR029055">
    <property type="entry name" value="Ntn_hydrolases_N"/>
</dbReference>
<protein>
    <recommendedName>
        <fullName evidence="4">Asparagine synthase</fullName>
    </recommendedName>
</protein>
<evidence type="ECO:0000313" key="3">
    <source>
        <dbReference type="Proteomes" id="UP000198963"/>
    </source>
</evidence>
<sequence length="500" mass="58075">MFTKEYKIGKYSIEIHMLNQPLISNDGQYFFGMPYGNVRNENILNDLNGWWVHINSSNEKLEITNDILGGFRLYYVVEGTNIYISDNYNLILPYLKSIEKHTIEYQFWLKHGFTTGCSTFINGLNKLSPASQLVVTEKGIVEESYFKGAERGSNTLAHTNAVYEDLCSTFETLVKSTDKKILLFSGGKDSCLLLQFMIKFKIDFTPVFYKLNPMSKLGNKDLIRVRRISQELNLELEEIEIDLEKDTDSILNEITKAQVFDKHFSLLHYIGNRNILRKYGKDTIIINGQSSDSILSFGPSENSVMSKFRRFIMYKPSHLMSRIGVLLMELKTKKKYRLPKNQKESLLALFDDTKYTRVIDKNKSEAYYKYLDTYIEKQTKHLKNYASKEMYVKILSFCQGSDNQIVVNSSKRFGLKTIMPFATPRIVYSTIKYKDENREIREPKYVINDILIDKFNFDYGEVLSQTNNEVVAPTDSKEKIEKYMDKVDYAYASSAISIFN</sequence>
<dbReference type="STRING" id="1249933.SAMN04489797_1590"/>
<proteinExistence type="predicted"/>
<dbReference type="EMBL" id="LT629774">
    <property type="protein sequence ID" value="SDS43318.1"/>
    <property type="molecule type" value="Genomic_DNA"/>
</dbReference>
<dbReference type="SUPFAM" id="SSF52402">
    <property type="entry name" value="Adenine nucleotide alpha hydrolases-like"/>
    <property type="match status" value="1"/>
</dbReference>
<organism evidence="2 3">
    <name type="scientific">Winogradskyella sediminis</name>
    <dbReference type="NCBI Taxonomy" id="1382466"/>
    <lineage>
        <taxon>Bacteria</taxon>
        <taxon>Pseudomonadati</taxon>
        <taxon>Bacteroidota</taxon>
        <taxon>Flavobacteriia</taxon>
        <taxon>Flavobacteriales</taxon>
        <taxon>Flavobacteriaceae</taxon>
        <taxon>Winogradskyella</taxon>
    </lineage>
</organism>
<name>A0A1H1S6B3_9FLAO</name>
<evidence type="ECO:0000313" key="2">
    <source>
        <dbReference type="EMBL" id="SDS43318.1"/>
    </source>
</evidence>
<dbReference type="Gene3D" id="3.40.50.620">
    <property type="entry name" value="HUPs"/>
    <property type="match status" value="1"/>
</dbReference>
<accession>A0A1H1S6B3</accession>
<dbReference type="Proteomes" id="UP000198963">
    <property type="component" value="Chromosome I"/>
</dbReference>
<keyword evidence="1" id="KW-0175">Coiled coil</keyword>
<dbReference type="RefSeq" id="WP_092445927.1">
    <property type="nucleotide sequence ID" value="NZ_LT629774.1"/>
</dbReference>
<keyword evidence="3" id="KW-1185">Reference proteome</keyword>